<keyword evidence="1" id="KW-0812">Transmembrane</keyword>
<evidence type="ECO:0000256" key="1">
    <source>
        <dbReference type="SAM" id="Phobius"/>
    </source>
</evidence>
<dbReference type="AlphaFoldDB" id="A0A849K1P6"/>
<feature type="transmembrane region" description="Helical" evidence="1">
    <location>
        <begin position="6"/>
        <end position="24"/>
    </location>
</feature>
<feature type="transmembrane region" description="Helical" evidence="1">
    <location>
        <begin position="36"/>
        <end position="60"/>
    </location>
</feature>
<reference evidence="2 3" key="2">
    <citation type="submission" date="2020-06" db="EMBL/GenBank/DDBJ databases">
        <title>Ramlibacter rhizophilus sp. nov., isolated from rhizosphere soil of national flower Mugunghwa from South Korea.</title>
        <authorList>
            <person name="Zheng-Fei Y."/>
            <person name="Huan T."/>
        </authorList>
    </citation>
    <scope>NUCLEOTIDE SEQUENCE [LARGE SCALE GENOMIC DNA]</scope>
    <source>
        <strain evidence="2 3">B156</strain>
    </source>
</reference>
<name>A0A849K1P6_9BURK</name>
<dbReference type="Proteomes" id="UP000552954">
    <property type="component" value="Unassembled WGS sequence"/>
</dbReference>
<feature type="transmembrane region" description="Helical" evidence="1">
    <location>
        <begin position="72"/>
        <end position="92"/>
    </location>
</feature>
<dbReference type="RefSeq" id="WP_171556794.1">
    <property type="nucleotide sequence ID" value="NZ_JABFCS010000001.1"/>
</dbReference>
<accession>A0A849K1P6</accession>
<sequence>MGHALFYVSIALGLATFVGQVVGWQRSTGSWRQSLVRFLVFLGWGALLLFGTFAYVMFHYCEHNCTGALNPMALPIFAFIVGLNLGVLRWALRGSSEVP</sequence>
<keyword evidence="1" id="KW-0472">Membrane</keyword>
<gene>
    <name evidence="2" type="ORF">HK415_03505</name>
</gene>
<proteinExistence type="predicted"/>
<keyword evidence="3" id="KW-1185">Reference proteome</keyword>
<organism evidence="2 3">
    <name type="scientific">Ramlibacter montanisoli</name>
    <dbReference type="NCBI Taxonomy" id="2732512"/>
    <lineage>
        <taxon>Bacteria</taxon>
        <taxon>Pseudomonadati</taxon>
        <taxon>Pseudomonadota</taxon>
        <taxon>Betaproteobacteria</taxon>
        <taxon>Burkholderiales</taxon>
        <taxon>Comamonadaceae</taxon>
        <taxon>Ramlibacter</taxon>
    </lineage>
</organism>
<reference evidence="2 3" key="1">
    <citation type="submission" date="2020-05" db="EMBL/GenBank/DDBJ databases">
        <authorList>
            <person name="Khan S.A."/>
            <person name="Jeon C.O."/>
            <person name="Chun B.H."/>
        </authorList>
    </citation>
    <scope>NUCLEOTIDE SEQUENCE [LARGE SCALE GENOMIC DNA]</scope>
    <source>
        <strain evidence="2 3">B156</strain>
    </source>
</reference>
<comment type="caution">
    <text evidence="2">The sequence shown here is derived from an EMBL/GenBank/DDBJ whole genome shotgun (WGS) entry which is preliminary data.</text>
</comment>
<evidence type="ECO:0000313" key="2">
    <source>
        <dbReference type="EMBL" id="NNU42428.1"/>
    </source>
</evidence>
<dbReference type="EMBL" id="JABFCS010000001">
    <property type="protein sequence ID" value="NNU42428.1"/>
    <property type="molecule type" value="Genomic_DNA"/>
</dbReference>
<keyword evidence="1" id="KW-1133">Transmembrane helix</keyword>
<protein>
    <submittedName>
        <fullName evidence="2">Uncharacterized protein</fullName>
    </submittedName>
</protein>
<evidence type="ECO:0000313" key="3">
    <source>
        <dbReference type="Proteomes" id="UP000552954"/>
    </source>
</evidence>